<protein>
    <recommendedName>
        <fullName evidence="6">Extracellular membrane protein CFEM domain-containing protein</fullName>
    </recommendedName>
</protein>
<feature type="compositionally biased region" description="Basic and acidic residues" evidence="1">
    <location>
        <begin position="180"/>
        <end position="200"/>
    </location>
</feature>
<dbReference type="Proteomes" id="UP000039046">
    <property type="component" value="Unassembled WGS sequence"/>
</dbReference>
<feature type="region of interest" description="Disordered" evidence="1">
    <location>
        <begin position="310"/>
        <end position="333"/>
    </location>
</feature>
<feature type="chain" id="PRO_5001979541" description="Extracellular membrane protein CFEM domain-containing protein" evidence="3">
    <location>
        <begin position="22"/>
        <end position="364"/>
    </location>
</feature>
<sequence>MFHKSAFAVLIFLHLFSKAAAQVKPNFYFYPQAARACLDQAGFTSRCEGKDTQSLNACLCGNGGNFITNTAICLGQNGRNELEDVYELMASACSRTKTPIILSPKEFVDAAESGDVVAAPTTARATVAPLPATTSIPMRTTSRAATLTTSSISTTVETVSSKILKTPITSASTTSTRQTWADKTETDKAIMDNGEDKGEQTKTLSKGAAIGIAIFFSLTSLVIIGVCTWFLRRRKRKTKQEGYRSMPSPKSFGGISQLPIPQPPHLPIFRHNDKLEYRQNLEPQVTTCNTEYFQGNAKENPTPSAILVIGYSPSSPQSRPSQPHSSHPEVAELPAEVIFVQQKEREPIFELESNEALRRYPGDR</sequence>
<evidence type="ECO:0000313" key="4">
    <source>
        <dbReference type="EMBL" id="CEJ92814.1"/>
    </source>
</evidence>
<keyword evidence="3" id="KW-0732">Signal</keyword>
<dbReference type="STRING" id="1531966.A0A0A1TDJ2"/>
<keyword evidence="2" id="KW-0472">Membrane</keyword>
<evidence type="ECO:0000313" key="5">
    <source>
        <dbReference type="Proteomes" id="UP000039046"/>
    </source>
</evidence>
<evidence type="ECO:0008006" key="6">
    <source>
        <dbReference type="Google" id="ProtNLM"/>
    </source>
</evidence>
<keyword evidence="2" id="KW-0812">Transmembrane</keyword>
<keyword evidence="2" id="KW-1133">Transmembrane helix</keyword>
<feature type="region of interest" description="Disordered" evidence="1">
    <location>
        <begin position="238"/>
        <end position="257"/>
    </location>
</feature>
<organism evidence="4 5">
    <name type="scientific">[Torrubiella] hemipterigena</name>
    <dbReference type="NCBI Taxonomy" id="1531966"/>
    <lineage>
        <taxon>Eukaryota</taxon>
        <taxon>Fungi</taxon>
        <taxon>Dikarya</taxon>
        <taxon>Ascomycota</taxon>
        <taxon>Pezizomycotina</taxon>
        <taxon>Sordariomycetes</taxon>
        <taxon>Hypocreomycetidae</taxon>
        <taxon>Hypocreales</taxon>
        <taxon>Clavicipitaceae</taxon>
        <taxon>Clavicipitaceae incertae sedis</taxon>
        <taxon>'Torrubiella' clade</taxon>
    </lineage>
</organism>
<accession>A0A0A1TDJ2</accession>
<feature type="signal peptide" evidence="3">
    <location>
        <begin position="1"/>
        <end position="21"/>
    </location>
</feature>
<dbReference type="OrthoDB" id="5311469at2759"/>
<name>A0A0A1TDJ2_9HYPO</name>
<dbReference type="HOGENOM" id="CLU_761147_0_0_1"/>
<evidence type="ECO:0000256" key="1">
    <source>
        <dbReference type="SAM" id="MobiDB-lite"/>
    </source>
</evidence>
<dbReference type="EMBL" id="CDHN01000005">
    <property type="protein sequence ID" value="CEJ92814.1"/>
    <property type="molecule type" value="Genomic_DNA"/>
</dbReference>
<gene>
    <name evidence="4" type="ORF">VHEMI08444</name>
</gene>
<evidence type="ECO:0000256" key="3">
    <source>
        <dbReference type="SAM" id="SignalP"/>
    </source>
</evidence>
<keyword evidence="5" id="KW-1185">Reference proteome</keyword>
<dbReference type="AlphaFoldDB" id="A0A0A1TDJ2"/>
<feature type="compositionally biased region" description="Low complexity" evidence="1">
    <location>
        <begin position="312"/>
        <end position="325"/>
    </location>
</feature>
<proteinExistence type="predicted"/>
<evidence type="ECO:0000256" key="2">
    <source>
        <dbReference type="SAM" id="Phobius"/>
    </source>
</evidence>
<reference evidence="4 5" key="1">
    <citation type="journal article" date="2015" name="Genome Announc.">
        <title>Draft Genome Sequence and Gene Annotation of the Entomopathogenic Fungus Verticillium hemipterigenum.</title>
        <authorList>
            <person name="Horn F."/>
            <person name="Habel A."/>
            <person name="Scharf D.H."/>
            <person name="Dworschak J."/>
            <person name="Brakhage A.A."/>
            <person name="Guthke R."/>
            <person name="Hertweck C."/>
            <person name="Linde J."/>
        </authorList>
    </citation>
    <scope>NUCLEOTIDE SEQUENCE [LARGE SCALE GENOMIC DNA]</scope>
</reference>
<feature type="transmembrane region" description="Helical" evidence="2">
    <location>
        <begin position="208"/>
        <end position="231"/>
    </location>
</feature>
<feature type="region of interest" description="Disordered" evidence="1">
    <location>
        <begin position="174"/>
        <end position="200"/>
    </location>
</feature>